<evidence type="ECO:0000313" key="3">
    <source>
        <dbReference type="Proteomes" id="UP000649753"/>
    </source>
</evidence>
<dbReference type="Proteomes" id="UP000649753">
    <property type="component" value="Unassembled WGS sequence"/>
</dbReference>
<dbReference type="EMBL" id="JADBEB010000001">
    <property type="protein sequence ID" value="MBE1492050.1"/>
    <property type="molecule type" value="Genomic_DNA"/>
</dbReference>
<feature type="signal peptide" evidence="1">
    <location>
        <begin position="1"/>
        <end position="28"/>
    </location>
</feature>
<dbReference type="RefSeq" id="WP_192771018.1">
    <property type="nucleotide sequence ID" value="NZ_JADBEB010000001.1"/>
</dbReference>
<gene>
    <name evidence="2" type="ORF">H4W31_007688</name>
</gene>
<sequence>MRKTRRALALTALVTTVSLIGLATPAPAAPGRLGNDNASGAVSTVSGLIKVCDLKADGRRAVIEVSNVTRNYELGRAEDVDGANGGSDAACTLTPLAAPVRAGDLIFFQIWTQDGGGDKPQWNYLDGTLYG</sequence>
<evidence type="ECO:0000313" key="2">
    <source>
        <dbReference type="EMBL" id="MBE1492050.1"/>
    </source>
</evidence>
<dbReference type="AlphaFoldDB" id="A0A927ME85"/>
<feature type="chain" id="PRO_5037668664" description="Secreted protein" evidence="1">
    <location>
        <begin position="29"/>
        <end position="131"/>
    </location>
</feature>
<comment type="caution">
    <text evidence="2">The sequence shown here is derived from an EMBL/GenBank/DDBJ whole genome shotgun (WGS) entry which is preliminary data.</text>
</comment>
<protein>
    <recommendedName>
        <fullName evidence="4">Secreted protein</fullName>
    </recommendedName>
</protein>
<evidence type="ECO:0000256" key="1">
    <source>
        <dbReference type="SAM" id="SignalP"/>
    </source>
</evidence>
<evidence type="ECO:0008006" key="4">
    <source>
        <dbReference type="Google" id="ProtNLM"/>
    </source>
</evidence>
<reference evidence="2" key="1">
    <citation type="submission" date="2020-10" db="EMBL/GenBank/DDBJ databases">
        <title>Sequencing the genomes of 1000 actinobacteria strains.</title>
        <authorList>
            <person name="Klenk H.-P."/>
        </authorList>
    </citation>
    <scope>NUCLEOTIDE SEQUENCE</scope>
    <source>
        <strain evidence="2">DSM 46832</strain>
    </source>
</reference>
<proteinExistence type="predicted"/>
<keyword evidence="3" id="KW-1185">Reference proteome</keyword>
<name>A0A927ME85_9ACTN</name>
<accession>A0A927ME85</accession>
<organism evidence="2 3">
    <name type="scientific">Plantactinospora soyae</name>
    <dbReference type="NCBI Taxonomy" id="1544732"/>
    <lineage>
        <taxon>Bacteria</taxon>
        <taxon>Bacillati</taxon>
        <taxon>Actinomycetota</taxon>
        <taxon>Actinomycetes</taxon>
        <taxon>Micromonosporales</taxon>
        <taxon>Micromonosporaceae</taxon>
        <taxon>Plantactinospora</taxon>
    </lineage>
</organism>
<keyword evidence="1" id="KW-0732">Signal</keyword>